<protein>
    <submittedName>
        <fullName evidence="9">Integral membrane protein</fullName>
    </submittedName>
</protein>
<proteinExistence type="predicted"/>
<dbReference type="NCBIfam" id="TIGR03954">
    <property type="entry name" value="integ_memb_HG"/>
    <property type="match status" value="1"/>
</dbReference>
<keyword evidence="10" id="KW-1185">Reference proteome</keyword>
<evidence type="ECO:0000256" key="4">
    <source>
        <dbReference type="ARBA" id="ARBA00022989"/>
    </source>
</evidence>
<dbReference type="Proteomes" id="UP000614047">
    <property type="component" value="Unassembled WGS sequence"/>
</dbReference>
<comment type="caution">
    <text evidence="9">The sequence shown here is derived from an EMBL/GenBank/DDBJ whole genome shotgun (WGS) entry which is preliminary data.</text>
</comment>
<dbReference type="RefSeq" id="WP_197013303.1">
    <property type="nucleotide sequence ID" value="NZ_BAABES010000001.1"/>
</dbReference>
<dbReference type="Pfam" id="PF12823">
    <property type="entry name" value="DUF3817"/>
    <property type="match status" value="1"/>
</dbReference>
<evidence type="ECO:0000256" key="5">
    <source>
        <dbReference type="ARBA" id="ARBA00023136"/>
    </source>
</evidence>
<feature type="compositionally biased region" description="Basic and acidic residues" evidence="6">
    <location>
        <begin position="99"/>
        <end position="112"/>
    </location>
</feature>
<name>A0A931GPR8_9ACTN</name>
<feature type="transmembrane region" description="Helical" evidence="7">
    <location>
        <begin position="12"/>
        <end position="33"/>
    </location>
</feature>
<evidence type="ECO:0000256" key="6">
    <source>
        <dbReference type="SAM" id="MobiDB-lite"/>
    </source>
</evidence>
<evidence type="ECO:0000256" key="2">
    <source>
        <dbReference type="ARBA" id="ARBA00022475"/>
    </source>
</evidence>
<keyword evidence="2" id="KW-1003">Cell membrane</keyword>
<evidence type="ECO:0000256" key="3">
    <source>
        <dbReference type="ARBA" id="ARBA00022692"/>
    </source>
</evidence>
<dbReference type="AlphaFoldDB" id="A0A931GPR8"/>
<gene>
    <name evidence="9" type="ORF">IW256_005019</name>
</gene>
<organism evidence="9 10">
    <name type="scientific">Actinomadura viridis</name>
    <dbReference type="NCBI Taxonomy" id="58110"/>
    <lineage>
        <taxon>Bacteria</taxon>
        <taxon>Bacillati</taxon>
        <taxon>Actinomycetota</taxon>
        <taxon>Actinomycetes</taxon>
        <taxon>Streptosporangiales</taxon>
        <taxon>Thermomonosporaceae</taxon>
        <taxon>Actinomadura</taxon>
    </lineage>
</organism>
<evidence type="ECO:0000313" key="9">
    <source>
        <dbReference type="EMBL" id="MBG6090906.1"/>
    </source>
</evidence>
<dbReference type="PANTHER" id="PTHR40077:SF2">
    <property type="entry name" value="MEMBRANE PROTEIN"/>
    <property type="match status" value="1"/>
</dbReference>
<evidence type="ECO:0000256" key="7">
    <source>
        <dbReference type="SAM" id="Phobius"/>
    </source>
</evidence>
<evidence type="ECO:0000313" key="10">
    <source>
        <dbReference type="Proteomes" id="UP000614047"/>
    </source>
</evidence>
<dbReference type="InterPro" id="IPR023845">
    <property type="entry name" value="DUF3817_TM"/>
</dbReference>
<dbReference type="PANTHER" id="PTHR40077">
    <property type="entry name" value="MEMBRANE PROTEIN-RELATED"/>
    <property type="match status" value="1"/>
</dbReference>
<dbReference type="GO" id="GO:0005886">
    <property type="term" value="C:plasma membrane"/>
    <property type="evidence" value="ECO:0007669"/>
    <property type="project" value="UniProtKB-SubCell"/>
</dbReference>
<dbReference type="EMBL" id="JADOUA010000001">
    <property type="protein sequence ID" value="MBG6090906.1"/>
    <property type="molecule type" value="Genomic_DNA"/>
</dbReference>
<evidence type="ECO:0000259" key="8">
    <source>
        <dbReference type="Pfam" id="PF12823"/>
    </source>
</evidence>
<feature type="transmembrane region" description="Helical" evidence="7">
    <location>
        <begin position="39"/>
        <end position="58"/>
    </location>
</feature>
<reference evidence="9" key="1">
    <citation type="submission" date="2020-11" db="EMBL/GenBank/DDBJ databases">
        <title>Sequencing the genomes of 1000 actinobacteria strains.</title>
        <authorList>
            <person name="Klenk H.-P."/>
        </authorList>
    </citation>
    <scope>NUCLEOTIDE SEQUENCE</scope>
    <source>
        <strain evidence="9">DSM 43175</strain>
    </source>
</reference>
<keyword evidence="5 7" id="KW-0472">Membrane</keyword>
<accession>A0A931GPR8</accession>
<keyword evidence="3 7" id="KW-0812">Transmembrane</keyword>
<feature type="domain" description="DUF3817" evidence="8">
    <location>
        <begin position="6"/>
        <end position="91"/>
    </location>
</feature>
<feature type="transmembrane region" description="Helical" evidence="7">
    <location>
        <begin position="70"/>
        <end position="87"/>
    </location>
</feature>
<keyword evidence="4 7" id="KW-1133">Transmembrane helix</keyword>
<comment type="subcellular location">
    <subcellularLocation>
        <location evidence="1">Cell membrane</location>
        <topology evidence="1">Multi-pass membrane protein</topology>
    </subcellularLocation>
</comment>
<sequence length="121" mass="13432">MEAAINRYRVMAIVVGVMLLLVVFVGMPVRYIGGNGTPSAIISPIHGALYIVYLAIAFDLYRKANWPLKQMVLMVTAGLIPFLAFFIERRIVGDARAELERRDAKQDTRPADLETQAPGQV</sequence>
<feature type="region of interest" description="Disordered" evidence="6">
    <location>
        <begin position="99"/>
        <end position="121"/>
    </location>
</feature>
<evidence type="ECO:0000256" key="1">
    <source>
        <dbReference type="ARBA" id="ARBA00004651"/>
    </source>
</evidence>